<dbReference type="Gene3D" id="3.20.20.100">
    <property type="entry name" value="NADP-dependent oxidoreductase domain"/>
    <property type="match status" value="1"/>
</dbReference>
<dbReference type="InterPro" id="IPR036812">
    <property type="entry name" value="NAD(P)_OxRdtase_dom_sf"/>
</dbReference>
<dbReference type="PANTHER" id="PTHR43625:SF40">
    <property type="entry name" value="ALDO-KETO REDUCTASE YAKC [NADP(+)]"/>
    <property type="match status" value="1"/>
</dbReference>
<keyword evidence="1" id="KW-0560">Oxidoreductase</keyword>
<evidence type="ECO:0000256" key="1">
    <source>
        <dbReference type="ARBA" id="ARBA00023002"/>
    </source>
</evidence>
<dbReference type="Pfam" id="PF00248">
    <property type="entry name" value="Aldo_ket_red"/>
    <property type="match status" value="1"/>
</dbReference>
<accession>A0ABS4JEH9</accession>
<comment type="caution">
    <text evidence="3">The sequence shown here is derived from an EMBL/GenBank/DDBJ whole genome shotgun (WGS) entry which is preliminary data.</text>
</comment>
<dbReference type="PANTHER" id="PTHR43625">
    <property type="entry name" value="AFLATOXIN B1 ALDEHYDE REDUCTASE"/>
    <property type="match status" value="1"/>
</dbReference>
<sequence length="324" mass="35607">MKNHSNEKEITRLGIGCSRMSNANSDRAESIATIHAALDAGIAHINTADFYSSGHNEMLIGKALKDYDRDKAFLSVKFGALVGPNGAMYGLDVRPQHIKNYLTYSLKRLGVDYVDLYQPARLDLGIPIEETIGAIADMVKAGYVKHIGVTQVDADTLRKAHSVHPILLAEYQYSLFNRSMEKDIIPTAKELGIDLVAFGTLAHGLLGGHWSKDKVNHGNAHIPLFAKENIDKNLSLVEALREIAEEKQSTVAQLAVAWMLAKQKDMTLLIGARKVNQLQESLKALDVHLSPTDITRIEEAIPAHEIAGGSFPQMKFKNGVVVHQ</sequence>
<organism evidence="3 4">
    <name type="scientific">Paenibacillus shirakamiensis</name>
    <dbReference type="NCBI Taxonomy" id="1265935"/>
    <lineage>
        <taxon>Bacteria</taxon>
        <taxon>Bacillati</taxon>
        <taxon>Bacillota</taxon>
        <taxon>Bacilli</taxon>
        <taxon>Bacillales</taxon>
        <taxon>Paenibacillaceae</taxon>
        <taxon>Paenibacillus</taxon>
    </lineage>
</organism>
<name>A0ABS4JEH9_9BACL</name>
<proteinExistence type="predicted"/>
<dbReference type="EMBL" id="JAGGLD010000001">
    <property type="protein sequence ID" value="MBP2000119.1"/>
    <property type="molecule type" value="Genomic_DNA"/>
</dbReference>
<gene>
    <name evidence="3" type="ORF">J2Z69_001138</name>
</gene>
<feature type="domain" description="NADP-dependent oxidoreductase" evidence="2">
    <location>
        <begin position="12"/>
        <end position="300"/>
    </location>
</feature>
<reference evidence="3 4" key="1">
    <citation type="submission" date="2021-03" db="EMBL/GenBank/DDBJ databases">
        <title>Genomic Encyclopedia of Type Strains, Phase IV (KMG-IV): sequencing the most valuable type-strain genomes for metagenomic binning, comparative biology and taxonomic classification.</title>
        <authorList>
            <person name="Goeker M."/>
        </authorList>
    </citation>
    <scope>NUCLEOTIDE SEQUENCE [LARGE SCALE GENOMIC DNA]</scope>
    <source>
        <strain evidence="3 4">DSM 26806</strain>
    </source>
</reference>
<dbReference type="InterPro" id="IPR020471">
    <property type="entry name" value="AKR"/>
</dbReference>
<dbReference type="PRINTS" id="PR00069">
    <property type="entry name" value="ALDKETRDTASE"/>
</dbReference>
<dbReference type="SUPFAM" id="SSF51430">
    <property type="entry name" value="NAD(P)-linked oxidoreductase"/>
    <property type="match status" value="1"/>
</dbReference>
<dbReference type="Proteomes" id="UP001519288">
    <property type="component" value="Unassembled WGS sequence"/>
</dbReference>
<evidence type="ECO:0000313" key="3">
    <source>
        <dbReference type="EMBL" id="MBP2000119.1"/>
    </source>
</evidence>
<protein>
    <submittedName>
        <fullName evidence="3">Aryl-alcohol dehydrogenase-like predicted oxidoreductase</fullName>
    </submittedName>
</protein>
<dbReference type="InterPro" id="IPR050791">
    <property type="entry name" value="Aldo-Keto_reductase"/>
</dbReference>
<dbReference type="RefSeq" id="WP_245338958.1">
    <property type="nucleotide sequence ID" value="NZ_JAGGLD010000001.1"/>
</dbReference>
<dbReference type="InterPro" id="IPR023210">
    <property type="entry name" value="NADP_OxRdtase_dom"/>
</dbReference>
<evidence type="ECO:0000259" key="2">
    <source>
        <dbReference type="Pfam" id="PF00248"/>
    </source>
</evidence>
<evidence type="ECO:0000313" key="4">
    <source>
        <dbReference type="Proteomes" id="UP001519288"/>
    </source>
</evidence>
<keyword evidence="4" id="KW-1185">Reference proteome</keyword>